<dbReference type="EMBL" id="CABR01000031">
    <property type="protein sequence ID" value="CBI09416.1"/>
    <property type="molecule type" value="Genomic_DNA"/>
</dbReference>
<dbReference type="PANTHER" id="PTHR34597:SF1">
    <property type="entry name" value="HEME_HEMOPEXIN TRANSPORTER PROTEIN HUXB"/>
    <property type="match status" value="1"/>
</dbReference>
<protein>
    <recommendedName>
        <fullName evidence="3">POTRA domain-containing protein</fullName>
    </recommendedName>
</protein>
<sequence length="155" mass="16510">MYPSMKPLLFAMPMALASLSVQAADPVVSSAGSLLQEIQTPTPPLPPNAPVLTIKRQSVGHLLTTTPFAVKHIEISGNAAFDTQTLHALVATGEGKTLTLAQLDALAARITDYYHRHGYLLVRAIVPPQASQSGNVYIKVIAAHYGQIKLDNGCN</sequence>
<dbReference type="GO" id="GO:0016020">
    <property type="term" value="C:membrane"/>
    <property type="evidence" value="ECO:0007669"/>
    <property type="project" value="UniProtKB-SubCell"/>
</dbReference>
<accession>E6QQ95</accession>
<evidence type="ECO:0000256" key="2">
    <source>
        <dbReference type="ARBA" id="ARBA00023136"/>
    </source>
</evidence>
<evidence type="ECO:0000256" key="1">
    <source>
        <dbReference type="ARBA" id="ARBA00004370"/>
    </source>
</evidence>
<dbReference type="PANTHER" id="PTHR34597">
    <property type="entry name" value="SLR1661 PROTEIN"/>
    <property type="match status" value="1"/>
</dbReference>
<reference evidence="4" key="1">
    <citation type="submission" date="2009-10" db="EMBL/GenBank/DDBJ databases">
        <title>Diversity of trophic interactions inside an arsenic-rich microbial ecosystem.</title>
        <authorList>
            <person name="Bertin P.N."/>
            <person name="Heinrich-Salmeron A."/>
            <person name="Pelletier E."/>
            <person name="Goulhen-Chollet F."/>
            <person name="Arsene-Ploetze F."/>
            <person name="Gallien S."/>
            <person name="Calteau A."/>
            <person name="Vallenet D."/>
            <person name="Casiot C."/>
            <person name="Chane-Woon-Ming B."/>
            <person name="Giloteaux L."/>
            <person name="Barakat M."/>
            <person name="Bonnefoy V."/>
            <person name="Bruneel O."/>
            <person name="Chandler M."/>
            <person name="Cleiss J."/>
            <person name="Duran R."/>
            <person name="Elbaz-Poulichet F."/>
            <person name="Fonknechten N."/>
            <person name="Lauga B."/>
            <person name="Mornico D."/>
            <person name="Ortet P."/>
            <person name="Schaeffer C."/>
            <person name="Siguier P."/>
            <person name="Alexander Thil Smith A."/>
            <person name="Van Dorsselaer A."/>
            <person name="Weissenbach J."/>
            <person name="Medigue C."/>
            <person name="Le Paslier D."/>
        </authorList>
    </citation>
    <scope>NUCLEOTIDE SEQUENCE</scope>
</reference>
<dbReference type="GO" id="GO:0008320">
    <property type="term" value="F:protein transmembrane transporter activity"/>
    <property type="evidence" value="ECO:0007669"/>
    <property type="project" value="TreeGrafter"/>
</dbReference>
<comment type="caution">
    <text evidence="4">The sequence shown here is derived from an EMBL/GenBank/DDBJ whole genome shotgun (WGS) entry which is preliminary data.</text>
</comment>
<dbReference type="PROSITE" id="PS51779">
    <property type="entry name" value="POTRA"/>
    <property type="match status" value="1"/>
</dbReference>
<name>E6QQ95_9ZZZZ</name>
<evidence type="ECO:0000313" key="4">
    <source>
        <dbReference type="EMBL" id="CBI09416.1"/>
    </source>
</evidence>
<gene>
    <name evidence="4" type="ORF">CARN7_0144</name>
</gene>
<dbReference type="GO" id="GO:0098046">
    <property type="term" value="C:type V protein secretion system complex"/>
    <property type="evidence" value="ECO:0007669"/>
    <property type="project" value="TreeGrafter"/>
</dbReference>
<comment type="subcellular location">
    <subcellularLocation>
        <location evidence="1">Membrane</location>
    </subcellularLocation>
</comment>
<evidence type="ECO:0000259" key="3">
    <source>
        <dbReference type="PROSITE" id="PS51779"/>
    </source>
</evidence>
<proteinExistence type="predicted"/>
<dbReference type="InterPro" id="IPR013686">
    <property type="entry name" value="Polypept-transport_assoc_ShlB"/>
</dbReference>
<dbReference type="InterPro" id="IPR051544">
    <property type="entry name" value="TPS_OM_transporter"/>
</dbReference>
<organism evidence="4">
    <name type="scientific">mine drainage metagenome</name>
    <dbReference type="NCBI Taxonomy" id="410659"/>
    <lineage>
        <taxon>unclassified sequences</taxon>
        <taxon>metagenomes</taxon>
        <taxon>ecological metagenomes</taxon>
    </lineage>
</organism>
<keyword evidence="2" id="KW-0472">Membrane</keyword>
<dbReference type="Gene3D" id="3.10.20.310">
    <property type="entry name" value="membrane protein fhac"/>
    <property type="match status" value="1"/>
</dbReference>
<feature type="domain" description="POTRA" evidence="3">
    <location>
        <begin position="68"/>
        <end position="143"/>
    </location>
</feature>
<dbReference type="Pfam" id="PF08479">
    <property type="entry name" value="POTRA_2"/>
    <property type="match status" value="1"/>
</dbReference>
<dbReference type="InterPro" id="IPR034746">
    <property type="entry name" value="POTRA"/>
</dbReference>
<dbReference type="AlphaFoldDB" id="E6QQ95"/>
<dbReference type="GO" id="GO:0046819">
    <property type="term" value="P:protein secretion by the type V secretion system"/>
    <property type="evidence" value="ECO:0007669"/>
    <property type="project" value="TreeGrafter"/>
</dbReference>